<organism evidence="8 9">
    <name type="scientific">Vigna unguiculata</name>
    <name type="common">Cowpea</name>
    <dbReference type="NCBI Taxonomy" id="3917"/>
    <lineage>
        <taxon>Eukaryota</taxon>
        <taxon>Viridiplantae</taxon>
        <taxon>Streptophyta</taxon>
        <taxon>Embryophyta</taxon>
        <taxon>Tracheophyta</taxon>
        <taxon>Spermatophyta</taxon>
        <taxon>Magnoliopsida</taxon>
        <taxon>eudicotyledons</taxon>
        <taxon>Gunneridae</taxon>
        <taxon>Pentapetalae</taxon>
        <taxon>rosids</taxon>
        <taxon>fabids</taxon>
        <taxon>Fabales</taxon>
        <taxon>Fabaceae</taxon>
        <taxon>Papilionoideae</taxon>
        <taxon>50 kb inversion clade</taxon>
        <taxon>NPAAA clade</taxon>
        <taxon>indigoferoid/millettioid clade</taxon>
        <taxon>Phaseoleae</taxon>
        <taxon>Vigna</taxon>
    </lineage>
</organism>
<accession>A0A4D6L7N1</accession>
<dbReference type="GO" id="GO:0016567">
    <property type="term" value="P:protein ubiquitination"/>
    <property type="evidence" value="ECO:0007669"/>
    <property type="project" value="TreeGrafter"/>
</dbReference>
<name>A0A4D6L7N1_VIGUN</name>
<feature type="transmembrane region" description="Helical" evidence="6">
    <location>
        <begin position="753"/>
        <end position="776"/>
    </location>
</feature>
<feature type="chain" id="PRO_5020032705" evidence="7">
    <location>
        <begin position="28"/>
        <end position="860"/>
    </location>
</feature>
<keyword evidence="7" id="KW-0732">Signal</keyword>
<feature type="transmembrane region" description="Helical" evidence="6">
    <location>
        <begin position="349"/>
        <end position="372"/>
    </location>
</feature>
<feature type="transmembrane region" description="Helical" evidence="6">
    <location>
        <begin position="461"/>
        <end position="494"/>
    </location>
</feature>
<evidence type="ECO:0000313" key="9">
    <source>
        <dbReference type="Proteomes" id="UP000501690"/>
    </source>
</evidence>
<feature type="transmembrane region" description="Helical" evidence="6">
    <location>
        <begin position="533"/>
        <end position="553"/>
    </location>
</feature>
<evidence type="ECO:0000256" key="6">
    <source>
        <dbReference type="SAM" id="Phobius"/>
    </source>
</evidence>
<dbReference type="Proteomes" id="UP000501690">
    <property type="component" value="Linkage Group LG2"/>
</dbReference>
<dbReference type="PANTHER" id="PTHR14255">
    <property type="entry name" value="CEREBLON"/>
    <property type="match status" value="1"/>
</dbReference>
<evidence type="ECO:0000256" key="5">
    <source>
        <dbReference type="ARBA" id="ARBA00023136"/>
    </source>
</evidence>
<dbReference type="GO" id="GO:0031464">
    <property type="term" value="C:Cul4A-RING E3 ubiquitin ligase complex"/>
    <property type="evidence" value="ECO:0007669"/>
    <property type="project" value="TreeGrafter"/>
</dbReference>
<keyword evidence="4 6" id="KW-1133">Transmembrane helix</keyword>
<comment type="subcellular location">
    <subcellularLocation>
        <location evidence="1">Membrane</location>
        <topology evidence="1">Multi-pass membrane protein</topology>
    </subcellularLocation>
</comment>
<keyword evidence="3 6" id="KW-0812">Transmembrane</keyword>
<dbReference type="EMBL" id="CP039346">
    <property type="protein sequence ID" value="QCD84537.1"/>
    <property type="molecule type" value="Genomic_DNA"/>
</dbReference>
<keyword evidence="5 6" id="KW-0472">Membrane</keyword>
<feature type="transmembrane region" description="Helical" evidence="6">
    <location>
        <begin position="559"/>
        <end position="581"/>
    </location>
</feature>
<sequence length="860" mass="93577">MGVHDVSQKWVSGKVLIAMLLLVTVSAENITSQSNHTIGVDTNHHAQVFYHHTWPSMKFGWRIIVGSIVGFLGSAFGNVGGVGGGGIFVPMLSLIIGFDAKSAIAISKCMITGGATATVLYNLRQRHPTLDLPLIDYDLALLFQPMLMLGISIGVSFNVIFPEWMLTVLLIIFFVGISIKSFLKGVDTWKKETIMKKVNKLLYKIVKFIDSTYVESVFFLMNSKTVMQVSLVENIRWTELGLLFAIWIMILALEIGKSCTTTCSGSYWLLNLLQVPVTLGMSSYQAMRLYKGQRTIASKGDQQTHWPVCQLILFCSCGVLAGTIAGLLGLGGGFILAPLFLGIGIPPQVASATSILAMSFSASVAVVEYYLLKRFPIPYALYLVGVATAASLVGQHLVRKVVAILGRASVIIFILTFTLCVSAFLLGGVGVAHMIQKIEHKEYMGFGNLCMYKSMKFGWKIIVGSIVGFLGSAFGNIGGVGGGGIFVPMLTLIIGFDTKSAIAISKCMITGGATATVFYNLRQRHPTLDLPVIDYDLALLFQPMLMLGISIGVDFNVIFPEWMLTVLLIILFVGLSIKSFLKGVDTWKKETIMKKEAKKNSRIEDIATAEDGAHYIQTEAPVKIDTNELKKKVSMVENIRWKDLGHLFAVWFMILALEIGKNYTTTCSGAYWAVNLLQIPIAVGMSAYQAMRLYKGQRSIASKGDQQPRWSVWKLIVFCCCGTLAGTLAGLLGLGGGFILAPLFLGIGIPPQVASATSILAMAFSASMAVVEYYLLKRFPVPYALCLVGVATVASLVGQYLVRKVVALLGRASVIIFILTFTLCVSAVLLGGVGVDHMIQKIERKEYMGFGNLCMYTAKN</sequence>
<proteinExistence type="inferred from homology"/>
<feature type="transmembrane region" description="Helical" evidence="6">
    <location>
        <begin position="500"/>
        <end position="521"/>
    </location>
</feature>
<feature type="signal peptide" evidence="7">
    <location>
        <begin position="1"/>
        <end position="27"/>
    </location>
</feature>
<evidence type="ECO:0000256" key="1">
    <source>
        <dbReference type="ARBA" id="ARBA00004141"/>
    </source>
</evidence>
<feature type="transmembrane region" description="Helical" evidence="6">
    <location>
        <begin position="814"/>
        <end position="835"/>
    </location>
</feature>
<comment type="similarity">
    <text evidence="2">Belongs to the 4-toluene sulfonate uptake permease (TSUP) (TC 2.A.102) family.</text>
</comment>
<evidence type="ECO:0000256" key="4">
    <source>
        <dbReference type="ARBA" id="ARBA00022989"/>
    </source>
</evidence>
<feature type="transmembrane region" description="Helical" evidence="6">
    <location>
        <begin position="268"/>
        <end position="290"/>
    </location>
</feature>
<dbReference type="AlphaFoldDB" id="A0A4D6L7N1"/>
<feature type="transmembrane region" description="Helical" evidence="6">
    <location>
        <begin position="644"/>
        <end position="663"/>
    </location>
</feature>
<protein>
    <submittedName>
        <fullName evidence="8">Transmembrane protein TauE-like</fullName>
    </submittedName>
</protein>
<feature type="transmembrane region" description="Helical" evidence="6">
    <location>
        <begin position="311"/>
        <end position="337"/>
    </location>
</feature>
<feature type="transmembrane region" description="Helical" evidence="6">
    <location>
        <begin position="712"/>
        <end position="741"/>
    </location>
</feature>
<feature type="transmembrane region" description="Helical" evidence="6">
    <location>
        <begin position="783"/>
        <end position="802"/>
    </location>
</feature>
<dbReference type="PANTHER" id="PTHR14255:SF48">
    <property type="entry name" value="SULFITE EXPORTER TAUE_SAFE FAMILY PROTEIN 3-LIKE"/>
    <property type="match status" value="1"/>
</dbReference>
<evidence type="ECO:0000256" key="3">
    <source>
        <dbReference type="ARBA" id="ARBA00022692"/>
    </source>
</evidence>
<evidence type="ECO:0000256" key="7">
    <source>
        <dbReference type="SAM" id="SignalP"/>
    </source>
</evidence>
<dbReference type="GO" id="GO:0016020">
    <property type="term" value="C:membrane"/>
    <property type="evidence" value="ECO:0007669"/>
    <property type="project" value="UniProtKB-SubCell"/>
</dbReference>
<keyword evidence="9" id="KW-1185">Reference proteome</keyword>
<evidence type="ECO:0000256" key="2">
    <source>
        <dbReference type="ARBA" id="ARBA00009142"/>
    </source>
</evidence>
<feature type="transmembrane region" description="Helical" evidence="6">
    <location>
        <begin position="164"/>
        <end position="183"/>
    </location>
</feature>
<dbReference type="InterPro" id="IPR002781">
    <property type="entry name" value="TM_pro_TauE-like"/>
</dbReference>
<feature type="transmembrane region" description="Helical" evidence="6">
    <location>
        <begin position="104"/>
        <end position="123"/>
    </location>
</feature>
<dbReference type="Pfam" id="PF01925">
    <property type="entry name" value="TauE"/>
    <property type="match status" value="3"/>
</dbReference>
<feature type="transmembrane region" description="Helical" evidence="6">
    <location>
        <begin position="237"/>
        <end position="256"/>
    </location>
</feature>
<reference evidence="8 9" key="1">
    <citation type="submission" date="2019-04" db="EMBL/GenBank/DDBJ databases">
        <title>An improved genome assembly and genetic linkage map for asparagus bean, Vigna unguiculata ssp. sesquipedialis.</title>
        <authorList>
            <person name="Xia Q."/>
            <person name="Zhang R."/>
            <person name="Dong Y."/>
        </authorList>
    </citation>
    <scope>NUCLEOTIDE SEQUENCE [LARGE SCALE GENOMIC DNA]</scope>
    <source>
        <tissue evidence="8">Leaf</tissue>
    </source>
</reference>
<feature type="transmembrane region" description="Helical" evidence="6">
    <location>
        <begin position="379"/>
        <end position="398"/>
    </location>
</feature>
<feature type="transmembrane region" description="Helical" evidence="6">
    <location>
        <begin position="669"/>
        <end position="691"/>
    </location>
</feature>
<evidence type="ECO:0000313" key="8">
    <source>
        <dbReference type="EMBL" id="QCD84537.1"/>
    </source>
</evidence>
<feature type="transmembrane region" description="Helical" evidence="6">
    <location>
        <begin position="410"/>
        <end position="435"/>
    </location>
</feature>
<gene>
    <name evidence="8" type="ORF">DEO72_LG2g4892</name>
</gene>
<feature type="transmembrane region" description="Helical" evidence="6">
    <location>
        <begin position="135"/>
        <end position="158"/>
    </location>
</feature>